<dbReference type="Proteomes" id="UP000076078">
    <property type="component" value="Unassembled WGS sequence"/>
</dbReference>
<feature type="transmembrane region" description="Helical" evidence="1">
    <location>
        <begin position="599"/>
        <end position="618"/>
    </location>
</feature>
<dbReference type="EMBL" id="LODT01000004">
    <property type="protein sequence ID" value="KYR02200.1"/>
    <property type="molecule type" value="Genomic_DNA"/>
</dbReference>
<evidence type="ECO:0008006" key="4">
    <source>
        <dbReference type="Google" id="ProtNLM"/>
    </source>
</evidence>
<dbReference type="FunCoup" id="A0A152A7I3">
    <property type="interactions" value="170"/>
</dbReference>
<protein>
    <recommendedName>
        <fullName evidence="4">Transmembrane protein</fullName>
    </recommendedName>
</protein>
<evidence type="ECO:0000313" key="3">
    <source>
        <dbReference type="Proteomes" id="UP000076078"/>
    </source>
</evidence>
<feature type="transmembrane region" description="Helical" evidence="1">
    <location>
        <begin position="268"/>
        <end position="288"/>
    </location>
</feature>
<gene>
    <name evidence="2" type="ORF">DLAC_01019</name>
</gene>
<keyword evidence="1" id="KW-1133">Transmembrane helix</keyword>
<dbReference type="InParanoid" id="A0A152A7I3"/>
<evidence type="ECO:0000313" key="2">
    <source>
        <dbReference type="EMBL" id="KYR02200.1"/>
    </source>
</evidence>
<accession>A0A152A7I3</accession>
<keyword evidence="1" id="KW-0472">Membrane</keyword>
<dbReference type="AlphaFoldDB" id="A0A152A7I3"/>
<proteinExistence type="predicted"/>
<keyword evidence="1" id="KW-0812">Transmembrane</keyword>
<name>A0A152A7I3_TIELA</name>
<feature type="transmembrane region" description="Helical" evidence="1">
    <location>
        <begin position="366"/>
        <end position="389"/>
    </location>
</feature>
<comment type="caution">
    <text evidence="2">The sequence shown here is derived from an EMBL/GenBank/DDBJ whole genome shotgun (WGS) entry which is preliminary data.</text>
</comment>
<feature type="transmembrane region" description="Helical" evidence="1">
    <location>
        <begin position="34"/>
        <end position="53"/>
    </location>
</feature>
<dbReference type="OMA" id="HITMNIN"/>
<reference evidence="2 3" key="1">
    <citation type="submission" date="2015-12" db="EMBL/GenBank/DDBJ databases">
        <title>Dictyostelia acquired genes for synthesis and detection of signals that induce cell-type specialization by lateral gene transfer from prokaryotes.</title>
        <authorList>
            <person name="Gloeckner G."/>
            <person name="Schaap P."/>
        </authorList>
    </citation>
    <scope>NUCLEOTIDE SEQUENCE [LARGE SCALE GENOMIC DNA]</scope>
    <source>
        <strain evidence="2 3">TK</strain>
    </source>
</reference>
<organism evidence="2 3">
    <name type="scientific">Tieghemostelium lacteum</name>
    <name type="common">Slime mold</name>
    <name type="synonym">Dictyostelium lacteum</name>
    <dbReference type="NCBI Taxonomy" id="361077"/>
    <lineage>
        <taxon>Eukaryota</taxon>
        <taxon>Amoebozoa</taxon>
        <taxon>Evosea</taxon>
        <taxon>Eumycetozoa</taxon>
        <taxon>Dictyostelia</taxon>
        <taxon>Dictyosteliales</taxon>
        <taxon>Raperosteliaceae</taxon>
        <taxon>Tieghemostelium</taxon>
    </lineage>
</organism>
<dbReference type="OrthoDB" id="24463at2759"/>
<evidence type="ECO:0000256" key="1">
    <source>
        <dbReference type="SAM" id="Phobius"/>
    </source>
</evidence>
<sequence>MPVWWDAVQHVLNRLFNSPPDQDDISRVKSKFDLSLIFLCGCIWAVVIASISYKNSQNRFFFYENRIENQISVPQIFFIFVNVDITSVTIYYQQGSNSTIPPFHCEKNINTSNYDCINEYNLDYRIDNSTFIILPNQYFNISYTGQEDWLFVFNSKPLDLIGGKLYGGNIWLGDSITFVNLELKSTMYLQKQVLLLKNGTEQVDYLPYYVNSPKLVKGICVDPISYNVTLDCIETRLAMGYQSNIVQYTIEESNSSLTLRTLANIFSIGKLSTFIFTFIFMRLTYLYLKNRLFGGDPSAWYPNIIRNTVLYHIYNYKIPQELQELSMTDGAKLTKIQQLQLSTEGSDSKFERLLQSASANDHFSPIITRITAIKWLSIFIIFIIVGVFVGRKDYENRLITSDLVDQEEIDLPTLSILTNDKVSWFGYDETIGLGKMNCTLNLDFQSYSCVDNGQIQSSTFLSNGNVTIPPNSVYMKKGQVFHIKVVMAYPEPALQYIDWDYNVNILMNGNLYNVNSFSNVTVTLSKSIYYYADSEKEPIVNYDPSFYIFPTVMQTLVVDNVTFRTGILDISFLYPVQSVKTTYEETNTQLYIRIVTDGFSYLSPIITFVSIIVSYFVIKFHFRNPSVHGDLDTRDAIIYHMRHHEKYIKTG</sequence>
<keyword evidence="3" id="KW-1185">Reference proteome</keyword>